<evidence type="ECO:0000256" key="3">
    <source>
        <dbReference type="ARBA" id="ARBA00023015"/>
    </source>
</evidence>
<dbReference type="PRINTS" id="PR01590">
    <property type="entry name" value="HTHFIS"/>
</dbReference>
<dbReference type="SUPFAM" id="SSF52540">
    <property type="entry name" value="P-loop containing nucleoside triphosphate hydrolases"/>
    <property type="match status" value="1"/>
</dbReference>
<organism evidence="7 8">
    <name type="scientific">Posidoniimonas corsicana</name>
    <dbReference type="NCBI Taxonomy" id="1938618"/>
    <lineage>
        <taxon>Bacteria</taxon>
        <taxon>Pseudomonadati</taxon>
        <taxon>Planctomycetota</taxon>
        <taxon>Planctomycetia</taxon>
        <taxon>Pirellulales</taxon>
        <taxon>Lacipirellulaceae</taxon>
        <taxon>Posidoniimonas</taxon>
    </lineage>
</organism>
<dbReference type="InterPro" id="IPR003593">
    <property type="entry name" value="AAA+_ATPase"/>
</dbReference>
<evidence type="ECO:0000256" key="4">
    <source>
        <dbReference type="ARBA" id="ARBA00023125"/>
    </source>
</evidence>
<dbReference type="InterPro" id="IPR002078">
    <property type="entry name" value="Sigma_54_int"/>
</dbReference>
<keyword evidence="1" id="KW-0547">Nucleotide-binding</keyword>
<dbReference type="InterPro" id="IPR003018">
    <property type="entry name" value="GAF"/>
</dbReference>
<dbReference type="CDD" id="cd00009">
    <property type="entry name" value="AAA"/>
    <property type="match status" value="1"/>
</dbReference>
<reference evidence="7 8" key="1">
    <citation type="submission" date="2019-02" db="EMBL/GenBank/DDBJ databases">
        <title>Deep-cultivation of Planctomycetes and their phenomic and genomic characterization uncovers novel biology.</title>
        <authorList>
            <person name="Wiegand S."/>
            <person name="Jogler M."/>
            <person name="Boedeker C."/>
            <person name="Pinto D."/>
            <person name="Vollmers J."/>
            <person name="Rivas-Marin E."/>
            <person name="Kohn T."/>
            <person name="Peeters S.H."/>
            <person name="Heuer A."/>
            <person name="Rast P."/>
            <person name="Oberbeckmann S."/>
            <person name="Bunk B."/>
            <person name="Jeske O."/>
            <person name="Meyerdierks A."/>
            <person name="Storesund J.E."/>
            <person name="Kallscheuer N."/>
            <person name="Luecker S."/>
            <person name="Lage O.M."/>
            <person name="Pohl T."/>
            <person name="Merkel B.J."/>
            <person name="Hornburger P."/>
            <person name="Mueller R.-W."/>
            <person name="Bruemmer F."/>
            <person name="Labrenz M."/>
            <person name="Spormann A.M."/>
            <person name="Op Den Camp H."/>
            <person name="Overmann J."/>
            <person name="Amann R."/>
            <person name="Jetten M.S.M."/>
            <person name="Mascher T."/>
            <person name="Medema M.H."/>
            <person name="Devos D.P."/>
            <person name="Kaster A.-K."/>
            <person name="Ovreas L."/>
            <person name="Rohde M."/>
            <person name="Galperin M.Y."/>
            <person name="Jogler C."/>
        </authorList>
    </citation>
    <scope>NUCLEOTIDE SEQUENCE [LARGE SCALE GENOMIC DNA]</scope>
    <source>
        <strain evidence="7 8">KOR34</strain>
    </source>
</reference>
<evidence type="ECO:0000313" key="8">
    <source>
        <dbReference type="Proteomes" id="UP000316714"/>
    </source>
</evidence>
<protein>
    <submittedName>
        <fullName evidence="7">Transcriptional regulatory protein ZraR</fullName>
    </submittedName>
</protein>
<dbReference type="Gene3D" id="3.40.50.300">
    <property type="entry name" value="P-loop containing nucleotide triphosphate hydrolases"/>
    <property type="match status" value="1"/>
</dbReference>
<keyword evidence="8" id="KW-1185">Reference proteome</keyword>
<dbReference type="AlphaFoldDB" id="A0A5C5VJA7"/>
<evidence type="ECO:0000256" key="5">
    <source>
        <dbReference type="ARBA" id="ARBA00023163"/>
    </source>
</evidence>
<evidence type="ECO:0000259" key="6">
    <source>
        <dbReference type="PROSITE" id="PS50045"/>
    </source>
</evidence>
<dbReference type="InterPro" id="IPR002197">
    <property type="entry name" value="HTH_Fis"/>
</dbReference>
<dbReference type="InterPro" id="IPR009057">
    <property type="entry name" value="Homeodomain-like_sf"/>
</dbReference>
<sequence>MWATVLAALSEGQAGDVAGRVAQAIVDQPGVEAVTLLRAAPPDWEVLAAVGKTAPVELAAEALDAGRTRDDGEWSAAPLAGVSDVLLVRPAVADDDLSSLAGLVGHCLSAARKLQLLEGEAERASTLLELVHQWRRSNDLQQLLQDMADAACRLFDSDRASIFLWDRKSATLVGRPAIGIEGGELRVPDNSGVVGEVLASGEPMRVSPGHDANAIDRTTDERTGYRTRSLLAVPLVTAEQDKLGVFELINKRGRPGFSAEDQQGLIEFAEHASAALAATQEFETLLERHEQYVQQQFAGVELVGECPAIQALRSTIQRVADTDLSVLILGENGCGKEVVARLLHYNSSRRSAPFVAVNCAAIAETLLESELFGHEKGAFTDARETRPGKFELADGGALLLDEIGDMSLSGQAKLLRALEERKVVRVGGSVEIPTNVRVLAATNQDLAKLVREKRFREDLYFRLNVVTLELPPLRQRGDDLMLLADNFLKQFCRAAGRPAPKWTAESRKLMAAHRWPGNVRELRNMMERLAYLSTGEKIEAGDLAFIAAPNAGGESLLDLGLPLSQATEEFQRRYITGAIEESRGNVSEAAKRLGVYRTNLYRKMNSLGMSGDDRSDE</sequence>
<evidence type="ECO:0000256" key="2">
    <source>
        <dbReference type="ARBA" id="ARBA00022840"/>
    </source>
</evidence>
<dbReference type="InterPro" id="IPR058031">
    <property type="entry name" value="AAA_lid_NorR"/>
</dbReference>
<comment type="caution">
    <text evidence="7">The sequence shown here is derived from an EMBL/GenBank/DDBJ whole genome shotgun (WGS) entry which is preliminary data.</text>
</comment>
<dbReference type="SMART" id="SM00065">
    <property type="entry name" value="GAF"/>
    <property type="match status" value="1"/>
</dbReference>
<dbReference type="SUPFAM" id="SSF55781">
    <property type="entry name" value="GAF domain-like"/>
    <property type="match status" value="1"/>
</dbReference>
<keyword evidence="3" id="KW-0805">Transcription regulation</keyword>
<dbReference type="PANTHER" id="PTHR32071">
    <property type="entry name" value="TRANSCRIPTIONAL REGULATORY PROTEIN"/>
    <property type="match status" value="1"/>
</dbReference>
<dbReference type="PROSITE" id="PS50045">
    <property type="entry name" value="SIGMA54_INTERACT_4"/>
    <property type="match status" value="1"/>
</dbReference>
<dbReference type="Pfam" id="PF25601">
    <property type="entry name" value="AAA_lid_14"/>
    <property type="match status" value="1"/>
</dbReference>
<proteinExistence type="predicted"/>
<dbReference type="SUPFAM" id="SSF46689">
    <property type="entry name" value="Homeodomain-like"/>
    <property type="match status" value="1"/>
</dbReference>
<name>A0A5C5VJA7_9BACT</name>
<feature type="domain" description="Sigma-54 factor interaction" evidence="6">
    <location>
        <begin position="302"/>
        <end position="531"/>
    </location>
</feature>
<dbReference type="Gene3D" id="1.10.10.60">
    <property type="entry name" value="Homeodomain-like"/>
    <property type="match status" value="1"/>
</dbReference>
<dbReference type="EMBL" id="SIHJ01000001">
    <property type="protein sequence ID" value="TWT37792.1"/>
    <property type="molecule type" value="Genomic_DNA"/>
</dbReference>
<evidence type="ECO:0000313" key="7">
    <source>
        <dbReference type="EMBL" id="TWT37792.1"/>
    </source>
</evidence>
<dbReference type="PANTHER" id="PTHR32071:SF57">
    <property type="entry name" value="C4-DICARBOXYLATE TRANSPORT TRANSCRIPTIONAL REGULATORY PROTEIN DCTD"/>
    <property type="match status" value="1"/>
</dbReference>
<dbReference type="GO" id="GO:0005524">
    <property type="term" value="F:ATP binding"/>
    <property type="evidence" value="ECO:0007669"/>
    <property type="project" value="UniProtKB-KW"/>
</dbReference>
<dbReference type="GO" id="GO:0043565">
    <property type="term" value="F:sequence-specific DNA binding"/>
    <property type="evidence" value="ECO:0007669"/>
    <property type="project" value="InterPro"/>
</dbReference>
<keyword evidence="2" id="KW-0067">ATP-binding</keyword>
<dbReference type="GO" id="GO:0006355">
    <property type="term" value="P:regulation of DNA-templated transcription"/>
    <property type="evidence" value="ECO:0007669"/>
    <property type="project" value="InterPro"/>
</dbReference>
<accession>A0A5C5VJA7</accession>
<dbReference type="InterPro" id="IPR025944">
    <property type="entry name" value="Sigma_54_int_dom_CS"/>
</dbReference>
<dbReference type="FunFam" id="3.40.50.300:FF:000006">
    <property type="entry name" value="DNA-binding transcriptional regulator NtrC"/>
    <property type="match status" value="1"/>
</dbReference>
<evidence type="ECO:0000256" key="1">
    <source>
        <dbReference type="ARBA" id="ARBA00022741"/>
    </source>
</evidence>
<dbReference type="SMART" id="SM00382">
    <property type="entry name" value="AAA"/>
    <property type="match status" value="1"/>
</dbReference>
<dbReference type="InterPro" id="IPR027417">
    <property type="entry name" value="P-loop_NTPase"/>
</dbReference>
<dbReference type="InterPro" id="IPR029016">
    <property type="entry name" value="GAF-like_dom_sf"/>
</dbReference>
<dbReference type="Pfam" id="PF02954">
    <property type="entry name" value="HTH_8"/>
    <property type="match status" value="1"/>
</dbReference>
<dbReference type="Proteomes" id="UP000316714">
    <property type="component" value="Unassembled WGS sequence"/>
</dbReference>
<dbReference type="PROSITE" id="PS00688">
    <property type="entry name" value="SIGMA54_INTERACT_3"/>
    <property type="match status" value="1"/>
</dbReference>
<keyword evidence="4" id="KW-0238">DNA-binding</keyword>
<dbReference type="Gene3D" id="1.10.8.60">
    <property type="match status" value="1"/>
</dbReference>
<keyword evidence="5" id="KW-0804">Transcription</keyword>
<dbReference type="Gene3D" id="3.30.450.40">
    <property type="match status" value="1"/>
</dbReference>
<dbReference type="Pfam" id="PF01590">
    <property type="entry name" value="GAF"/>
    <property type="match status" value="1"/>
</dbReference>
<dbReference type="Pfam" id="PF00158">
    <property type="entry name" value="Sigma54_activat"/>
    <property type="match status" value="1"/>
</dbReference>
<gene>
    <name evidence="7" type="primary">zraR_3</name>
    <name evidence="7" type="ORF">KOR34_27560</name>
</gene>